<evidence type="ECO:0000259" key="5">
    <source>
        <dbReference type="PROSITE" id="PS50119"/>
    </source>
</evidence>
<dbReference type="InterPro" id="IPR050143">
    <property type="entry name" value="TRIM/RBCC"/>
</dbReference>
<organism evidence="6 7">
    <name type="scientific">Euplotes crassus</name>
    <dbReference type="NCBI Taxonomy" id="5936"/>
    <lineage>
        <taxon>Eukaryota</taxon>
        <taxon>Sar</taxon>
        <taxon>Alveolata</taxon>
        <taxon>Ciliophora</taxon>
        <taxon>Intramacronucleata</taxon>
        <taxon>Spirotrichea</taxon>
        <taxon>Hypotrichia</taxon>
        <taxon>Euplotida</taxon>
        <taxon>Euplotidae</taxon>
        <taxon>Moneuplotes</taxon>
    </lineage>
</organism>
<comment type="caution">
    <text evidence="6">The sequence shown here is derived from an EMBL/GenBank/DDBJ whole genome shotgun (WGS) entry which is preliminary data.</text>
</comment>
<keyword evidence="2" id="KW-0862">Zinc</keyword>
<evidence type="ECO:0000259" key="4">
    <source>
        <dbReference type="PROSITE" id="PS50089"/>
    </source>
</evidence>
<dbReference type="PROSITE" id="PS50119">
    <property type="entry name" value="ZF_BBOX"/>
    <property type="match status" value="1"/>
</dbReference>
<dbReference type="Gene3D" id="3.30.40.10">
    <property type="entry name" value="Zinc/RING finger domain, C3HC4 (zinc finger)"/>
    <property type="match status" value="1"/>
</dbReference>
<dbReference type="InterPro" id="IPR013083">
    <property type="entry name" value="Znf_RING/FYVE/PHD"/>
</dbReference>
<reference evidence="6" key="1">
    <citation type="submission" date="2023-07" db="EMBL/GenBank/DDBJ databases">
        <authorList>
            <consortium name="AG Swart"/>
            <person name="Singh M."/>
            <person name="Singh A."/>
            <person name="Seah K."/>
            <person name="Emmerich C."/>
        </authorList>
    </citation>
    <scope>NUCLEOTIDE SEQUENCE</scope>
    <source>
        <strain evidence="6">DP1</strain>
    </source>
</reference>
<evidence type="ECO:0000256" key="3">
    <source>
        <dbReference type="SAM" id="MobiDB-lite"/>
    </source>
</evidence>
<evidence type="ECO:0000256" key="1">
    <source>
        <dbReference type="ARBA" id="ARBA00022723"/>
    </source>
</evidence>
<dbReference type="GO" id="GO:0008270">
    <property type="term" value="F:zinc ion binding"/>
    <property type="evidence" value="ECO:0007669"/>
    <property type="project" value="UniProtKB-KW"/>
</dbReference>
<dbReference type="Gene3D" id="3.30.160.60">
    <property type="entry name" value="Classic Zinc Finger"/>
    <property type="match status" value="1"/>
</dbReference>
<feature type="domain" description="B box-type" evidence="5">
    <location>
        <begin position="148"/>
        <end position="189"/>
    </location>
</feature>
<gene>
    <name evidence="6" type="ORF">ECRASSUSDP1_LOCUS13070</name>
</gene>
<keyword evidence="1" id="KW-0479">Metal-binding</keyword>
<dbReference type="SUPFAM" id="SSF57845">
    <property type="entry name" value="B-box zinc-binding domain"/>
    <property type="match status" value="1"/>
</dbReference>
<evidence type="ECO:0000313" key="7">
    <source>
        <dbReference type="Proteomes" id="UP001295684"/>
    </source>
</evidence>
<name>A0AAD1UU35_EUPCR</name>
<feature type="domain" description="RING-type" evidence="4">
    <location>
        <begin position="77"/>
        <end position="117"/>
    </location>
</feature>
<dbReference type="InterPro" id="IPR000315">
    <property type="entry name" value="Znf_B-box"/>
</dbReference>
<dbReference type="CDD" id="cd16449">
    <property type="entry name" value="RING-HC"/>
    <property type="match status" value="1"/>
</dbReference>
<dbReference type="EMBL" id="CAMPGE010012993">
    <property type="protein sequence ID" value="CAI2371745.1"/>
    <property type="molecule type" value="Genomic_DNA"/>
</dbReference>
<feature type="region of interest" description="Disordered" evidence="3">
    <location>
        <begin position="1"/>
        <end position="21"/>
    </location>
</feature>
<dbReference type="PROSITE" id="PS50089">
    <property type="entry name" value="ZF_RING_2"/>
    <property type="match status" value="1"/>
</dbReference>
<keyword evidence="7" id="KW-1185">Reference proteome</keyword>
<keyword evidence="2" id="KW-0863">Zinc-finger</keyword>
<dbReference type="SUPFAM" id="SSF57850">
    <property type="entry name" value="RING/U-box"/>
    <property type="match status" value="1"/>
</dbReference>
<feature type="compositionally biased region" description="Low complexity" evidence="3">
    <location>
        <begin position="10"/>
        <end position="21"/>
    </location>
</feature>
<dbReference type="PANTHER" id="PTHR24103">
    <property type="entry name" value="E3 UBIQUITIN-PROTEIN LIGASE TRIM"/>
    <property type="match status" value="1"/>
</dbReference>
<evidence type="ECO:0000256" key="2">
    <source>
        <dbReference type="PROSITE-ProRule" id="PRU00024"/>
    </source>
</evidence>
<protein>
    <submittedName>
        <fullName evidence="6">Uncharacterized protein</fullName>
    </submittedName>
</protein>
<accession>A0AAD1UU35</accession>
<evidence type="ECO:0000313" key="6">
    <source>
        <dbReference type="EMBL" id="CAI2371745.1"/>
    </source>
</evidence>
<dbReference type="AlphaFoldDB" id="A0AAD1UU35"/>
<dbReference type="InterPro" id="IPR001841">
    <property type="entry name" value="Znf_RING"/>
</dbReference>
<sequence length="361" mass="41751">MRNYIRRFSSSETSSCDSDNVSNRREETKISSRRIRCAFETPKYIKTKLEKSKEDTAPMSRFNSKKENITDLGPLHCPVCFYSDREKWLLCKKCGYNCCNICWKKILARSQKCPQCKEDVNKSKLVKNNVYDTLKEQQIKFENLLSDKVGRECHPHQKMGKHFCESCSSFICIQCIKEGIHSDHDICDVDEKPELKEKIKEINVFCRDLAQGPRLLDKVQHEHLDSVKEYRKALKQYATEMKTKLSKLVDKGLEPFYSEIKELEEKNMTVDDEISSLEQVITEIGTESLRTINKQQLVASFQDKLLNSEKSSLFSLVTPEGVNFSKDNIASLLGLVPEKADLERIGKVLKKELLENIENKI</sequence>
<proteinExistence type="predicted"/>
<dbReference type="Proteomes" id="UP001295684">
    <property type="component" value="Unassembled WGS sequence"/>
</dbReference>